<organism evidence="1 2">
    <name type="scientific">Aspergillus minisclerotigenes</name>
    <dbReference type="NCBI Taxonomy" id="656917"/>
    <lineage>
        <taxon>Eukaryota</taxon>
        <taxon>Fungi</taxon>
        <taxon>Dikarya</taxon>
        <taxon>Ascomycota</taxon>
        <taxon>Pezizomycotina</taxon>
        <taxon>Eurotiomycetes</taxon>
        <taxon>Eurotiomycetidae</taxon>
        <taxon>Eurotiales</taxon>
        <taxon>Aspergillaceae</taxon>
        <taxon>Aspergillus</taxon>
        <taxon>Aspergillus subgen. Circumdati</taxon>
    </lineage>
</organism>
<reference evidence="1 2" key="1">
    <citation type="submission" date="2019-04" db="EMBL/GenBank/DDBJ databases">
        <title>Fungal friends and foes A comparative genomics study of 23 Aspergillus species from section Flavi.</title>
        <authorList>
            <consortium name="DOE Joint Genome Institute"/>
            <person name="Kjaerbolling I."/>
            <person name="Vesth T.C."/>
            <person name="Frisvad J.C."/>
            <person name="Nybo J.L."/>
            <person name="Theobald S."/>
            <person name="Kildgaard S."/>
            <person name="Petersen T.I."/>
            <person name="Kuo A."/>
            <person name="Sato A."/>
            <person name="Lyhne E.K."/>
            <person name="Kogle M.E."/>
            <person name="Wiebenga A."/>
            <person name="Kun R.S."/>
            <person name="Lubbers R.J."/>
            <person name="Makela M.R."/>
            <person name="Barry K."/>
            <person name="Chovatia M."/>
            <person name="Clum A."/>
            <person name="Daum C."/>
            <person name="Haridas S."/>
            <person name="He G."/>
            <person name="LaButti K."/>
            <person name="Lipzen A."/>
            <person name="Mondo S."/>
            <person name="Pangilinan J."/>
            <person name="Riley R."/>
            <person name="Salamov A."/>
            <person name="Simmons B.A."/>
            <person name="Magnuson J.K."/>
            <person name="Henrissat B."/>
            <person name="Mortensen U.H."/>
            <person name="Larsen T.O."/>
            <person name="De vries R.P."/>
            <person name="Grigoriev I.V."/>
            <person name="Machida M."/>
            <person name="Baker S.E."/>
            <person name="Andersen M.R."/>
        </authorList>
    </citation>
    <scope>NUCLEOTIDE SEQUENCE [LARGE SCALE GENOMIC DNA]</scope>
    <source>
        <strain evidence="1 2">CBS 117635</strain>
    </source>
</reference>
<dbReference type="AlphaFoldDB" id="A0A5N6JJ53"/>
<evidence type="ECO:0000313" key="1">
    <source>
        <dbReference type="EMBL" id="KAB8278926.1"/>
    </source>
</evidence>
<keyword evidence="2" id="KW-1185">Reference proteome</keyword>
<proteinExistence type="predicted"/>
<protein>
    <submittedName>
        <fullName evidence="1">Uncharacterized protein</fullName>
    </submittedName>
</protein>
<dbReference type="Proteomes" id="UP000326289">
    <property type="component" value="Unassembled WGS sequence"/>
</dbReference>
<evidence type="ECO:0000313" key="2">
    <source>
        <dbReference type="Proteomes" id="UP000326289"/>
    </source>
</evidence>
<name>A0A5N6JJ53_9EURO</name>
<gene>
    <name evidence="1" type="ORF">BDV30DRAFT_202900</name>
</gene>
<sequence length="108" mass="12581">MLEEKQYYNQFDFQGTIEDIDFSQATKIIKTTAPSWYRSFWKCLVNKRSSRPSYQTTRHTGNINAKHHKVLFFITCLVCHSRAPKKSTYLASILTVYLQGSGVKRQVV</sequence>
<dbReference type="EMBL" id="ML732766">
    <property type="protein sequence ID" value="KAB8278926.1"/>
    <property type="molecule type" value="Genomic_DNA"/>
</dbReference>
<accession>A0A5N6JJ53</accession>